<keyword evidence="2" id="KW-0472">Membrane</keyword>
<feature type="compositionally biased region" description="Basic and acidic residues" evidence="1">
    <location>
        <begin position="55"/>
        <end position="96"/>
    </location>
</feature>
<sequence>MGNFIDFILNNIFLVAVFIGGIISWLNRMNGEQEEERPKRQPSPPNRTPSGPVRPKTEQVERDEQRPGKAAVESKMERYYQEKQKHIKDISDRNIGDKQGTGSFTYETPNQNIHDALPDQMERTKPRQYGKNETAPSLSIKSNLNRKKIAESVMMAEILGPPRAHKPHRTFSRRNNY</sequence>
<proteinExistence type="predicted"/>
<name>A0A1H4FHD5_9BACI</name>
<evidence type="ECO:0000313" key="3">
    <source>
        <dbReference type="EMBL" id="SEA96541.1"/>
    </source>
</evidence>
<evidence type="ECO:0000256" key="1">
    <source>
        <dbReference type="SAM" id="MobiDB-lite"/>
    </source>
</evidence>
<dbReference type="EMBL" id="FNQR01000011">
    <property type="protein sequence ID" value="SEA96541.1"/>
    <property type="molecule type" value="Genomic_DNA"/>
</dbReference>
<gene>
    <name evidence="3" type="ORF">SAMN05421743_111108</name>
</gene>
<dbReference type="AlphaFoldDB" id="A0A1H4FHD5"/>
<dbReference type="Proteomes" id="UP000198584">
    <property type="component" value="Unassembled WGS sequence"/>
</dbReference>
<dbReference type="OrthoDB" id="2692154at2"/>
<dbReference type="STRING" id="571932.SAMN05421743_111108"/>
<feature type="region of interest" description="Disordered" evidence="1">
    <location>
        <begin position="33"/>
        <end position="112"/>
    </location>
</feature>
<dbReference type="RefSeq" id="WP_093045552.1">
    <property type="nucleotide sequence ID" value="NZ_FNQR01000011.1"/>
</dbReference>
<evidence type="ECO:0000256" key="2">
    <source>
        <dbReference type="SAM" id="Phobius"/>
    </source>
</evidence>
<evidence type="ECO:0000313" key="4">
    <source>
        <dbReference type="Proteomes" id="UP000198584"/>
    </source>
</evidence>
<keyword evidence="4" id="KW-1185">Reference proteome</keyword>
<feature type="transmembrane region" description="Helical" evidence="2">
    <location>
        <begin position="7"/>
        <end position="26"/>
    </location>
</feature>
<organism evidence="3 4">
    <name type="scientific">Thalassobacillus cyri</name>
    <dbReference type="NCBI Taxonomy" id="571932"/>
    <lineage>
        <taxon>Bacteria</taxon>
        <taxon>Bacillati</taxon>
        <taxon>Bacillota</taxon>
        <taxon>Bacilli</taxon>
        <taxon>Bacillales</taxon>
        <taxon>Bacillaceae</taxon>
        <taxon>Thalassobacillus</taxon>
    </lineage>
</organism>
<protein>
    <submittedName>
        <fullName evidence="3">Uncharacterized protein</fullName>
    </submittedName>
</protein>
<keyword evidence="2" id="KW-1133">Transmembrane helix</keyword>
<feature type="compositionally biased region" description="Polar residues" evidence="1">
    <location>
        <begin position="100"/>
        <end position="112"/>
    </location>
</feature>
<reference evidence="4" key="1">
    <citation type="submission" date="2016-10" db="EMBL/GenBank/DDBJ databases">
        <authorList>
            <person name="Varghese N."/>
            <person name="Submissions S."/>
        </authorList>
    </citation>
    <scope>NUCLEOTIDE SEQUENCE [LARGE SCALE GENOMIC DNA]</scope>
    <source>
        <strain evidence="4">CCM7597</strain>
    </source>
</reference>
<keyword evidence="2" id="KW-0812">Transmembrane</keyword>
<accession>A0A1H4FHD5</accession>